<dbReference type="EMBL" id="KX687880">
    <property type="protein sequence ID" value="APC24959.1"/>
    <property type="molecule type" value="Genomic_DNA"/>
</dbReference>
<keyword evidence="4 9" id="KW-0496">Mitochondrion</keyword>
<dbReference type="EC" id="3.6.3.14" evidence="9"/>
<keyword evidence="2 7" id="KW-0812">Transmembrane</keyword>
<reference evidence="9" key="1">
    <citation type="journal article" date="2016" name="Genome Biol. Evol.">
        <title>Red Algal Mitochondrial Genomes are More Complete than Previously Reported.</title>
        <authorList>
            <person name="Salomaki E.D."/>
            <person name="Lane C.E."/>
        </authorList>
    </citation>
    <scope>NUCLEOTIDE SEQUENCE</scope>
</reference>
<organism evidence="9">
    <name type="scientific">Vertebrata lanosa</name>
    <dbReference type="NCBI Taxonomy" id="1261582"/>
    <lineage>
        <taxon>Eukaryota</taxon>
        <taxon>Rhodophyta</taxon>
        <taxon>Florideophyceae</taxon>
        <taxon>Rhodymeniophycidae</taxon>
        <taxon>Ceramiales</taxon>
        <taxon>Rhodomelaceae</taxon>
        <taxon>Polysiphonioideae</taxon>
        <taxon>Vertebrata</taxon>
    </lineage>
</organism>
<name>A0A1J0F7J5_9FLOR</name>
<geneLocation type="mitochondrion" evidence="9"/>
<protein>
    <submittedName>
        <fullName evidence="9">ATP synthase F0 subunit 8</fullName>
        <ecNumber evidence="9">3.6.3.14</ecNumber>
    </submittedName>
</protein>
<dbReference type="GO" id="GO:0006754">
    <property type="term" value="P:ATP biosynthetic process"/>
    <property type="evidence" value="ECO:0007669"/>
    <property type="project" value="UniProtKB-KW"/>
</dbReference>
<evidence type="ECO:0000256" key="5">
    <source>
        <dbReference type="ARBA" id="ARBA00023136"/>
    </source>
</evidence>
<evidence type="ECO:0000313" key="9">
    <source>
        <dbReference type="EMBL" id="APC24959.1"/>
    </source>
</evidence>
<dbReference type="GeneID" id="30413261"/>
<feature type="domain" description="ATP synthase YMF19-like N-terminal" evidence="8">
    <location>
        <begin position="2"/>
        <end position="74"/>
    </location>
</feature>
<gene>
    <name evidence="9" type="primary">atp8</name>
</gene>
<evidence type="ECO:0000256" key="4">
    <source>
        <dbReference type="ARBA" id="ARBA00023128"/>
    </source>
</evidence>
<evidence type="ECO:0000256" key="1">
    <source>
        <dbReference type="ARBA" id="ARBA00004325"/>
    </source>
</evidence>
<accession>A0A1J0F7J5</accession>
<keyword evidence="3 7" id="KW-1133">Transmembrane helix</keyword>
<keyword evidence="5 7" id="KW-0472">Membrane</keyword>
<dbReference type="Pfam" id="PF02326">
    <property type="entry name" value="YMF19"/>
    <property type="match status" value="1"/>
</dbReference>
<dbReference type="InterPro" id="IPR003319">
    <property type="entry name" value="YMF19-like_N"/>
</dbReference>
<keyword evidence="9" id="KW-0378">Hydrolase</keyword>
<evidence type="ECO:0000256" key="7">
    <source>
        <dbReference type="SAM" id="Phobius"/>
    </source>
</evidence>
<dbReference type="GO" id="GO:0016787">
    <property type="term" value="F:hydrolase activity"/>
    <property type="evidence" value="ECO:0007669"/>
    <property type="project" value="UniProtKB-KW"/>
</dbReference>
<evidence type="ECO:0000259" key="8">
    <source>
        <dbReference type="Pfam" id="PF02326"/>
    </source>
</evidence>
<dbReference type="AlphaFoldDB" id="A0A1J0F7J5"/>
<proteinExistence type="predicted"/>
<dbReference type="GO" id="GO:0031966">
    <property type="term" value="C:mitochondrial membrane"/>
    <property type="evidence" value="ECO:0007669"/>
    <property type="project" value="UniProtKB-SubCell"/>
</dbReference>
<dbReference type="RefSeq" id="YP_009325918.1">
    <property type="nucleotide sequence ID" value="NC_032003.1"/>
</dbReference>
<evidence type="ECO:0000256" key="6">
    <source>
        <dbReference type="ARBA" id="ARBA00023310"/>
    </source>
</evidence>
<evidence type="ECO:0000256" key="3">
    <source>
        <dbReference type="ARBA" id="ARBA00022989"/>
    </source>
</evidence>
<keyword evidence="6" id="KW-0066">ATP synthesis</keyword>
<evidence type="ECO:0000256" key="2">
    <source>
        <dbReference type="ARBA" id="ARBA00022692"/>
    </source>
</evidence>
<comment type="subcellular location">
    <subcellularLocation>
        <location evidence="1">Mitochondrion membrane</location>
    </subcellularLocation>
</comment>
<sequence length="141" mass="17378">MPQLDILIILPQIFWFIIFFSIFYFILTYYFLPIFLKTINSRKYFLENNKILENKLVNEVFNKRKLVSKELNLNFIKIKSILFFRLIHPRFNFRKKPFSFEFFKLNNKVMFAVNKSILYCNLFTLNTFKFYPKVLNKIKKI</sequence>
<feature type="transmembrane region" description="Helical" evidence="7">
    <location>
        <begin position="6"/>
        <end position="32"/>
    </location>
</feature>